<organism evidence="5 6">
    <name type="scientific">Celeribacter neptunius</name>
    <dbReference type="NCBI Taxonomy" id="588602"/>
    <lineage>
        <taxon>Bacteria</taxon>
        <taxon>Pseudomonadati</taxon>
        <taxon>Pseudomonadota</taxon>
        <taxon>Alphaproteobacteria</taxon>
        <taxon>Rhodobacterales</taxon>
        <taxon>Roseobacteraceae</taxon>
        <taxon>Celeribacter</taxon>
    </lineage>
</organism>
<evidence type="ECO:0000256" key="4">
    <source>
        <dbReference type="ARBA" id="ARBA00022801"/>
    </source>
</evidence>
<dbReference type="AlphaFoldDB" id="A0A1I3NJM6"/>
<dbReference type="GO" id="GO:0004190">
    <property type="term" value="F:aspartic-type endopeptidase activity"/>
    <property type="evidence" value="ECO:0007669"/>
    <property type="project" value="UniProtKB-KW"/>
</dbReference>
<accession>A0A1I3NJM6</accession>
<name>A0A1I3NJM6_9RHOB</name>
<reference evidence="6" key="1">
    <citation type="submission" date="2016-10" db="EMBL/GenBank/DDBJ databases">
        <authorList>
            <person name="Varghese N."/>
            <person name="Submissions S."/>
        </authorList>
    </citation>
    <scope>NUCLEOTIDE SEQUENCE [LARGE SCALE GENOMIC DNA]</scope>
    <source>
        <strain evidence="6">DSM 26471</strain>
    </source>
</reference>
<keyword evidence="2 5" id="KW-0645">Protease</keyword>
<dbReference type="NCBIfam" id="TIGR00072">
    <property type="entry name" value="hydrog_prot"/>
    <property type="match status" value="1"/>
</dbReference>
<dbReference type="InterPro" id="IPR023430">
    <property type="entry name" value="Pept_HybD-like_dom_sf"/>
</dbReference>
<dbReference type="PANTHER" id="PTHR30302">
    <property type="entry name" value="HYDROGENASE 1 MATURATION PROTEASE"/>
    <property type="match status" value="1"/>
</dbReference>
<dbReference type="SUPFAM" id="SSF53163">
    <property type="entry name" value="HybD-like"/>
    <property type="match status" value="1"/>
</dbReference>
<keyword evidence="3" id="KW-0064">Aspartyl protease</keyword>
<dbReference type="Pfam" id="PF01750">
    <property type="entry name" value="HycI"/>
    <property type="match status" value="1"/>
</dbReference>
<evidence type="ECO:0000313" key="5">
    <source>
        <dbReference type="EMBL" id="SFJ09481.1"/>
    </source>
</evidence>
<sequence length="175" mass="18395">MQKADPQTDQRDEAVTILVMGVGNTLLTDEAAGPGALALFERLHGDLPGVRFLDAGTLSFTLADEIGAADALIVFDAARLKAEPGAVQLLEGQDMDDFVRSGKLTVHEVGLTDLLDMARMTGDLPRRRALVAIEPAEIGWGLELSPAVAAALPKAVEIAHGVVSGWIATSEEVEA</sequence>
<keyword evidence="4" id="KW-0378">Hydrolase</keyword>
<evidence type="ECO:0000313" key="6">
    <source>
        <dbReference type="Proteomes" id="UP000199630"/>
    </source>
</evidence>
<dbReference type="Proteomes" id="UP000199630">
    <property type="component" value="Unassembled WGS sequence"/>
</dbReference>
<dbReference type="InterPro" id="IPR000671">
    <property type="entry name" value="Peptidase_A31"/>
</dbReference>
<dbReference type="CDD" id="cd06062">
    <property type="entry name" value="H2MP_MemB-H2up"/>
    <property type="match status" value="1"/>
</dbReference>
<dbReference type="EMBL" id="FORH01000002">
    <property type="protein sequence ID" value="SFJ09481.1"/>
    <property type="molecule type" value="Genomic_DNA"/>
</dbReference>
<dbReference type="GO" id="GO:0008047">
    <property type="term" value="F:enzyme activator activity"/>
    <property type="evidence" value="ECO:0007669"/>
    <property type="project" value="InterPro"/>
</dbReference>
<comment type="similarity">
    <text evidence="1">Belongs to the peptidase A31 family.</text>
</comment>
<dbReference type="Gene3D" id="3.40.50.1450">
    <property type="entry name" value="HybD-like"/>
    <property type="match status" value="1"/>
</dbReference>
<gene>
    <name evidence="5" type="ORF">SAMN04487991_1391</name>
</gene>
<dbReference type="PANTHER" id="PTHR30302:SF1">
    <property type="entry name" value="HYDROGENASE 2 MATURATION PROTEASE"/>
    <property type="match status" value="1"/>
</dbReference>
<dbReference type="GO" id="GO:0016485">
    <property type="term" value="P:protein processing"/>
    <property type="evidence" value="ECO:0007669"/>
    <property type="project" value="TreeGrafter"/>
</dbReference>
<evidence type="ECO:0000256" key="1">
    <source>
        <dbReference type="ARBA" id="ARBA00006814"/>
    </source>
</evidence>
<dbReference type="PRINTS" id="PR00446">
    <property type="entry name" value="HYDRGNUPTAKE"/>
</dbReference>
<evidence type="ECO:0000256" key="3">
    <source>
        <dbReference type="ARBA" id="ARBA00022750"/>
    </source>
</evidence>
<dbReference type="STRING" id="588602.SAMN04487991_1391"/>
<protein>
    <submittedName>
        <fullName evidence="5">Hydrogenase maturation protease</fullName>
    </submittedName>
</protein>
<evidence type="ECO:0000256" key="2">
    <source>
        <dbReference type="ARBA" id="ARBA00022670"/>
    </source>
</evidence>
<proteinExistence type="inferred from homology"/>
<keyword evidence="6" id="KW-1185">Reference proteome</keyword>